<dbReference type="InterPro" id="IPR019003">
    <property type="entry name" value="AMER"/>
</dbReference>
<evidence type="ECO:0000313" key="9">
    <source>
        <dbReference type="Proteomes" id="UP001221898"/>
    </source>
</evidence>
<reference evidence="8" key="1">
    <citation type="journal article" date="2023" name="Science">
        <title>Genome structures resolve the early diversification of teleost fishes.</title>
        <authorList>
            <person name="Parey E."/>
            <person name="Louis A."/>
            <person name="Montfort J."/>
            <person name="Bouchez O."/>
            <person name="Roques C."/>
            <person name="Iampietro C."/>
            <person name="Lluch J."/>
            <person name="Castinel A."/>
            <person name="Donnadieu C."/>
            <person name="Desvignes T."/>
            <person name="Floi Bucao C."/>
            <person name="Jouanno E."/>
            <person name="Wen M."/>
            <person name="Mejri S."/>
            <person name="Dirks R."/>
            <person name="Jansen H."/>
            <person name="Henkel C."/>
            <person name="Chen W.J."/>
            <person name="Zahm M."/>
            <person name="Cabau C."/>
            <person name="Klopp C."/>
            <person name="Thompson A.W."/>
            <person name="Robinson-Rechavi M."/>
            <person name="Braasch I."/>
            <person name="Lecointre G."/>
            <person name="Bobe J."/>
            <person name="Postlethwait J.H."/>
            <person name="Berthelot C."/>
            <person name="Roest Crollius H."/>
            <person name="Guiguen Y."/>
        </authorList>
    </citation>
    <scope>NUCLEOTIDE SEQUENCE</scope>
    <source>
        <strain evidence="8">NC1722</strain>
    </source>
</reference>
<feature type="region of interest" description="Disordered" evidence="7">
    <location>
        <begin position="196"/>
        <end position="240"/>
    </location>
</feature>
<dbReference type="AlphaFoldDB" id="A0AAD7SXA0"/>
<keyword evidence="4" id="KW-0879">Wnt signaling pathway</keyword>
<name>A0AAD7SXA0_9TELE</name>
<feature type="region of interest" description="Disordered" evidence="7">
    <location>
        <begin position="779"/>
        <end position="857"/>
    </location>
</feature>
<evidence type="ECO:0000256" key="3">
    <source>
        <dbReference type="ARBA" id="ARBA00022475"/>
    </source>
</evidence>
<dbReference type="GO" id="GO:0060828">
    <property type="term" value="P:regulation of canonical Wnt signaling pathway"/>
    <property type="evidence" value="ECO:0007669"/>
    <property type="project" value="TreeGrafter"/>
</dbReference>
<dbReference type="GO" id="GO:0016055">
    <property type="term" value="P:Wnt signaling pathway"/>
    <property type="evidence" value="ECO:0007669"/>
    <property type="project" value="UniProtKB-KW"/>
</dbReference>
<feature type="compositionally biased region" description="Basic and acidic residues" evidence="7">
    <location>
        <begin position="798"/>
        <end position="814"/>
    </location>
</feature>
<feature type="compositionally biased region" description="Low complexity" evidence="7">
    <location>
        <begin position="892"/>
        <end position="924"/>
    </location>
</feature>
<dbReference type="Proteomes" id="UP001221898">
    <property type="component" value="Unassembled WGS sequence"/>
</dbReference>
<organism evidence="8 9">
    <name type="scientific">Aldrovandia affinis</name>
    <dbReference type="NCBI Taxonomy" id="143900"/>
    <lineage>
        <taxon>Eukaryota</taxon>
        <taxon>Metazoa</taxon>
        <taxon>Chordata</taxon>
        <taxon>Craniata</taxon>
        <taxon>Vertebrata</taxon>
        <taxon>Euteleostomi</taxon>
        <taxon>Actinopterygii</taxon>
        <taxon>Neopterygii</taxon>
        <taxon>Teleostei</taxon>
        <taxon>Notacanthiformes</taxon>
        <taxon>Halosauridae</taxon>
        <taxon>Aldrovandia</taxon>
    </lineage>
</organism>
<feature type="region of interest" description="Disordered" evidence="7">
    <location>
        <begin position="1"/>
        <end position="40"/>
    </location>
</feature>
<feature type="region of interest" description="Disordered" evidence="7">
    <location>
        <begin position="887"/>
        <end position="979"/>
    </location>
</feature>
<comment type="similarity">
    <text evidence="2">Belongs to the Amer family.</text>
</comment>
<evidence type="ECO:0000256" key="5">
    <source>
        <dbReference type="ARBA" id="ARBA00023121"/>
    </source>
</evidence>
<keyword evidence="5" id="KW-0446">Lipid-binding</keyword>
<feature type="region of interest" description="Disordered" evidence="7">
    <location>
        <begin position="356"/>
        <end position="424"/>
    </location>
</feature>
<evidence type="ECO:0000313" key="8">
    <source>
        <dbReference type="EMBL" id="KAJ8409536.1"/>
    </source>
</evidence>
<dbReference type="PANTHER" id="PTHR22237">
    <property type="entry name" value="APC MEMBRANE RECRUITMENT PROTEIN 2-RELATED"/>
    <property type="match status" value="1"/>
</dbReference>
<dbReference type="PANTHER" id="PTHR22237:SF2">
    <property type="entry name" value="APC MEMBRANE RECRUITMENT PROTEIN 3"/>
    <property type="match status" value="1"/>
</dbReference>
<evidence type="ECO:0000256" key="2">
    <source>
        <dbReference type="ARBA" id="ARBA00007750"/>
    </source>
</evidence>
<evidence type="ECO:0000256" key="4">
    <source>
        <dbReference type="ARBA" id="ARBA00022687"/>
    </source>
</evidence>
<evidence type="ECO:0000256" key="6">
    <source>
        <dbReference type="ARBA" id="ARBA00023136"/>
    </source>
</evidence>
<dbReference type="GO" id="GO:0005546">
    <property type="term" value="F:phosphatidylinositol-4,5-bisphosphate binding"/>
    <property type="evidence" value="ECO:0007669"/>
    <property type="project" value="TreeGrafter"/>
</dbReference>
<gene>
    <name evidence="8" type="ORF">AAFF_G00229370</name>
</gene>
<feature type="region of interest" description="Disordered" evidence="7">
    <location>
        <begin position="545"/>
        <end position="639"/>
    </location>
</feature>
<comment type="subcellular location">
    <subcellularLocation>
        <location evidence="1">Cell membrane</location>
        <topology evidence="1">Peripheral membrane protein</topology>
    </subcellularLocation>
</comment>
<proteinExistence type="inferred from homology"/>
<comment type="caution">
    <text evidence="8">The sequence shown here is derived from an EMBL/GenBank/DDBJ whole genome shotgun (WGS) entry which is preliminary data.</text>
</comment>
<keyword evidence="9" id="KW-1185">Reference proteome</keyword>
<feature type="compositionally biased region" description="Polar residues" evidence="7">
    <location>
        <begin position="583"/>
        <end position="606"/>
    </location>
</feature>
<keyword evidence="6" id="KW-0472">Membrane</keyword>
<evidence type="ECO:0008006" key="10">
    <source>
        <dbReference type="Google" id="ProtNLM"/>
    </source>
</evidence>
<evidence type="ECO:0000256" key="1">
    <source>
        <dbReference type="ARBA" id="ARBA00004202"/>
    </source>
</evidence>
<feature type="compositionally biased region" description="Polar residues" evidence="7">
    <location>
        <begin position="397"/>
        <end position="413"/>
    </location>
</feature>
<dbReference type="Pfam" id="PF09422">
    <property type="entry name" value="AMER"/>
    <property type="match status" value="1"/>
</dbReference>
<accession>A0AAD7SXA0</accession>
<sequence>MEELPTTPKQSSPPPPGNNISPSMEEGCGERECFGEGCPFPRGRETSINGVSCAQSPASLLTPSPDSQDVPSPAFTDTLSVDWVHSGSVPKSKTHDCLAGMGWYPVGAVGSVSPDSRGQTPTVRRRGRLVSSVSFSGFAVSPTSRARLLRENRGASAGRNRDIIDYHNLTPQVPFVPSFAKSVPKKRISLRRPRRAIKDLLGKNRPKHEKLTSPRTPTPATAGAEQVVGHNGGRKQSRHRECPCVGHLNPHEHNDPLSDSSSDYCRNAYEDVTSLKSFGSQTGCGEIFADGELHPPLEAAQGQVPDRDVCEPHKASPTVGCFQGGVEQMASPAHSEVLDLFGMWDSLGRAILLRQSPVTEGKSPNAPPSIGTPTKLAGEPQAATPHAPARTPELRTDTVTQKSDNQETISTSDEGYYDYISPGQEDTSRDALTPCLSAHFPRDSYSGDALYELFYDPGEMGMTPVFHDEMGLSESVLGLSGDLPLSMYSFHVGAEENLAPPPPLALDLVGQELLQSSWRGKDCLLKLCDTEISLTMGIVNWLKQRAERASPPEPESSGADTRRGATSACRNSGMLSPEVQEVLKSQSPVTDCSNAAVTDPNENTACQPDVSPAPADVPPTPGDEGLASPSPNSDGHVKSRISTPTSGFCFRIFNKDSPLTPDRDLASPTLRSPCSGTSTVFLLAINKDSLCRPCKSSLKQGSKELYLCTSCLSLIEHIRTSDLSHYTGSCRAASPGTPCSLPRGFLDSPISPCMARSDTDILRILEQCVGQVSSLNIGSSHGNSYPEKGTSFPRLGRKRSDGGLKDVRAEEGKGQRQTYLKSKHKRKGSRSGGTEKSGREKRGSEGGSLSHFGVGGPVSPSVLEAGSLGLVTTNSSDELVLETYRSPCSDVSAPGSASNPNSAKTSRPRSLPLSSSAFSEFASSQRSATALPKEGTSTTRGQPRDRARRQKKSGMNRDGPCAYVMPEEKKVERRRRMKK</sequence>
<evidence type="ECO:0000256" key="7">
    <source>
        <dbReference type="SAM" id="MobiDB-lite"/>
    </source>
</evidence>
<dbReference type="GO" id="GO:0005886">
    <property type="term" value="C:plasma membrane"/>
    <property type="evidence" value="ECO:0007669"/>
    <property type="project" value="UniProtKB-SubCell"/>
</dbReference>
<dbReference type="EMBL" id="JAINUG010000030">
    <property type="protein sequence ID" value="KAJ8409536.1"/>
    <property type="molecule type" value="Genomic_DNA"/>
</dbReference>
<keyword evidence="3" id="KW-1003">Cell membrane</keyword>
<dbReference type="GO" id="GO:0008013">
    <property type="term" value="F:beta-catenin binding"/>
    <property type="evidence" value="ECO:0007669"/>
    <property type="project" value="TreeGrafter"/>
</dbReference>
<protein>
    <recommendedName>
        <fullName evidence="10">APC membrane recruitment protein 3</fullName>
    </recommendedName>
</protein>
<feature type="compositionally biased region" description="Low complexity" evidence="7">
    <location>
        <begin position="1"/>
        <end position="10"/>
    </location>
</feature>